<protein>
    <submittedName>
        <fullName evidence="1">Uncharacterized protein</fullName>
    </submittedName>
</protein>
<proteinExistence type="predicted"/>
<gene>
    <name evidence="1" type="ORF">SAMN04488519_103151</name>
</gene>
<name>A0A1I5DUA3_9BACT</name>
<dbReference type="AlphaFoldDB" id="A0A1I5DUA3"/>
<accession>A0A1I5DUA3</accession>
<dbReference type="RefSeq" id="WP_091651383.1">
    <property type="nucleotide sequence ID" value="NZ_FOVW01000003.1"/>
</dbReference>
<keyword evidence="2" id="KW-1185">Reference proteome</keyword>
<evidence type="ECO:0000313" key="1">
    <source>
        <dbReference type="EMBL" id="SFO02778.1"/>
    </source>
</evidence>
<evidence type="ECO:0000313" key="2">
    <source>
        <dbReference type="Proteomes" id="UP000199564"/>
    </source>
</evidence>
<sequence length="78" mass="9060">MKTLSLKLDENIFEETEEMIKLKGIARNRYINEALDFYNQLLKRKALAADFSKASKMVKKSSMQINQEFDNLIDEGSI</sequence>
<dbReference type="EMBL" id="FOVW01000003">
    <property type="protein sequence ID" value="SFO02778.1"/>
    <property type="molecule type" value="Genomic_DNA"/>
</dbReference>
<organism evidence="1 2">
    <name type="scientific">Algoriphagus ornithinivorans</name>
    <dbReference type="NCBI Taxonomy" id="226506"/>
    <lineage>
        <taxon>Bacteria</taxon>
        <taxon>Pseudomonadati</taxon>
        <taxon>Bacteroidota</taxon>
        <taxon>Cytophagia</taxon>
        <taxon>Cytophagales</taxon>
        <taxon>Cyclobacteriaceae</taxon>
        <taxon>Algoriphagus</taxon>
    </lineage>
</organism>
<reference evidence="2" key="1">
    <citation type="submission" date="2016-10" db="EMBL/GenBank/DDBJ databases">
        <authorList>
            <person name="Varghese N."/>
            <person name="Submissions S."/>
        </authorList>
    </citation>
    <scope>NUCLEOTIDE SEQUENCE [LARGE SCALE GENOMIC DNA]</scope>
    <source>
        <strain evidence="2">DSM 15282</strain>
    </source>
</reference>
<dbReference type="Proteomes" id="UP000199564">
    <property type="component" value="Unassembled WGS sequence"/>
</dbReference>